<keyword evidence="6" id="KW-1185">Reference proteome</keyword>
<sequence>MYRAYKPLKALFAAVVALAMCVAMGFAAPGAHAAASDAANVKQALEYMKQLNDLRATTRTALSAGQIAAANGKEESQIASDTADGKPVSALNVNWDVMEWAQKRADELAAQGGINHDNMANGRPSWCGEDNLAGSSVYQSGTLLFGPEALAMGYPDIEDDHNPIDLWASELESGDQGYGHYLTEVSKLADVAGIGVAKVSSGSWAGATITVLEIAYVGDNTDRGTSESVEDALKRYSASTTYTVSFDSRGGSAVAAQSVKEGAKASKPANPSRSGYSFRAWTTDAAGKQTYDFNSAVTSNVTLYAQWTANNDGDNTDNAGDNDGTTGDNTDNNGDNADNAGNSTDNDGGNTDATGDNTDGNGNTNNAGDNTDNAGNNTDNAGDNDGATGDNTNNAGDNADNGGGNTDNDVDADNAGSNTDNAGDNTDNAGDNTDTTGDSTDNAGNSTDATGGDTDGNGNAGNAGNSTGATFDSNGGALPEGRTGTDGKVPVPTRDGYKFDGWYDDEGNLITNLKDAAGKTLHARWTKLNTLASTGATALVAGLTALALAAAGVTVGVLRRRRSR</sequence>
<evidence type="ECO:0000313" key="6">
    <source>
        <dbReference type="Proteomes" id="UP000553756"/>
    </source>
</evidence>
<protein>
    <submittedName>
        <fullName evidence="5">Flg new, Listeria-Bacteroides repeat domain</fullName>
    </submittedName>
</protein>
<dbReference type="Proteomes" id="UP000553756">
    <property type="component" value="Unassembled WGS sequence"/>
</dbReference>
<reference evidence="5 6" key="1">
    <citation type="submission" date="2020-02" db="EMBL/GenBank/DDBJ databases">
        <title>Characterization of phylogenetic diversity of novel bifidobacterial species isolated in Czech ZOOs.</title>
        <authorList>
            <person name="Lugli G.A."/>
            <person name="Vera N.B."/>
            <person name="Ventura M."/>
        </authorList>
    </citation>
    <scope>NUCLEOTIDE SEQUENCE [LARGE SCALE GENOMIC DNA]</scope>
    <source>
        <strain evidence="5 6">DSM 109963</strain>
    </source>
</reference>
<keyword evidence="4" id="KW-0732">Signal</keyword>
<dbReference type="SUPFAM" id="SSF55797">
    <property type="entry name" value="PR-1-like"/>
    <property type="match status" value="1"/>
</dbReference>
<evidence type="ECO:0000256" key="4">
    <source>
        <dbReference type="SAM" id="SignalP"/>
    </source>
</evidence>
<dbReference type="InterPro" id="IPR035940">
    <property type="entry name" value="CAP_sf"/>
</dbReference>
<feature type="transmembrane region" description="Helical" evidence="3">
    <location>
        <begin position="536"/>
        <end position="558"/>
    </location>
</feature>
<dbReference type="InterPro" id="IPR042229">
    <property type="entry name" value="Listeria/Bacterioides_rpt_sf"/>
</dbReference>
<feature type="compositionally biased region" description="Low complexity" evidence="2">
    <location>
        <begin position="312"/>
        <end position="400"/>
    </location>
</feature>
<dbReference type="Pfam" id="PF09479">
    <property type="entry name" value="Flg_new"/>
    <property type="match status" value="2"/>
</dbReference>
<keyword evidence="3" id="KW-0472">Membrane</keyword>
<dbReference type="InterPro" id="IPR013378">
    <property type="entry name" value="InlB-like_B-rpt"/>
</dbReference>
<feature type="signal peptide" evidence="4">
    <location>
        <begin position="1"/>
        <end position="33"/>
    </location>
</feature>
<dbReference type="EMBL" id="JAAIIJ010000021">
    <property type="protein sequence ID" value="NMN02491.1"/>
    <property type="molecule type" value="Genomic_DNA"/>
</dbReference>
<evidence type="ECO:0000256" key="2">
    <source>
        <dbReference type="SAM" id="MobiDB-lite"/>
    </source>
</evidence>
<proteinExistence type="predicted"/>
<dbReference type="NCBIfam" id="TIGR02543">
    <property type="entry name" value="List_Bact_rpt"/>
    <property type="match status" value="2"/>
</dbReference>
<keyword evidence="3" id="KW-0812">Transmembrane</keyword>
<organism evidence="5 6">
    <name type="scientific">Bifidobacterium panos</name>
    <dbReference type="NCBI Taxonomy" id="2675321"/>
    <lineage>
        <taxon>Bacteria</taxon>
        <taxon>Bacillati</taxon>
        <taxon>Actinomycetota</taxon>
        <taxon>Actinomycetes</taxon>
        <taxon>Bifidobacteriales</taxon>
        <taxon>Bifidobacteriaceae</taxon>
        <taxon>Bifidobacterium</taxon>
    </lineage>
</organism>
<evidence type="ECO:0000256" key="3">
    <source>
        <dbReference type="SAM" id="Phobius"/>
    </source>
</evidence>
<evidence type="ECO:0000256" key="1">
    <source>
        <dbReference type="ARBA" id="ARBA00004196"/>
    </source>
</evidence>
<comment type="caution">
    <text evidence="5">The sequence shown here is derived from an EMBL/GenBank/DDBJ whole genome shotgun (WGS) entry which is preliminary data.</text>
</comment>
<accession>A0ABX1SXB7</accession>
<feature type="region of interest" description="Disordered" evidence="2">
    <location>
        <begin position="312"/>
        <end position="492"/>
    </location>
</feature>
<evidence type="ECO:0000313" key="5">
    <source>
        <dbReference type="EMBL" id="NMN02491.1"/>
    </source>
</evidence>
<feature type="chain" id="PRO_5045971749" evidence="4">
    <location>
        <begin position="34"/>
        <end position="564"/>
    </location>
</feature>
<dbReference type="Gene3D" id="2.60.40.4270">
    <property type="entry name" value="Listeria-Bacteroides repeat domain"/>
    <property type="match status" value="2"/>
</dbReference>
<comment type="subcellular location">
    <subcellularLocation>
        <location evidence="1">Cell envelope</location>
    </subcellularLocation>
</comment>
<keyword evidence="3" id="KW-1133">Transmembrane helix</keyword>
<feature type="compositionally biased region" description="Low complexity" evidence="2">
    <location>
        <begin position="413"/>
        <end position="452"/>
    </location>
</feature>
<gene>
    <name evidence="5" type="ORF">G1C94_1113</name>
</gene>
<dbReference type="RefSeq" id="WP_172146046.1">
    <property type="nucleotide sequence ID" value="NZ_JAAIIJ010000021.1"/>
</dbReference>
<name>A0ABX1SXB7_9BIFI</name>